<keyword evidence="2" id="KW-0732">Signal</keyword>
<proteinExistence type="predicted"/>
<dbReference type="SUPFAM" id="SSF48452">
    <property type="entry name" value="TPR-like"/>
    <property type="match status" value="2"/>
</dbReference>
<accession>A0ABY5NR53</accession>
<keyword evidence="1" id="KW-0802">TPR repeat</keyword>
<feature type="chain" id="PRO_5045071431" description="Tetratricopeptide repeat protein" evidence="2">
    <location>
        <begin position="21"/>
        <end position="414"/>
    </location>
</feature>
<evidence type="ECO:0000256" key="2">
    <source>
        <dbReference type="SAM" id="SignalP"/>
    </source>
</evidence>
<dbReference type="PROSITE" id="PS50005">
    <property type="entry name" value="TPR"/>
    <property type="match status" value="1"/>
</dbReference>
<protein>
    <recommendedName>
        <fullName evidence="5">Tetratricopeptide repeat protein</fullName>
    </recommendedName>
</protein>
<keyword evidence="4" id="KW-1185">Reference proteome</keyword>
<dbReference type="InterPro" id="IPR019734">
    <property type="entry name" value="TPR_rpt"/>
</dbReference>
<dbReference type="Pfam" id="PF13181">
    <property type="entry name" value="TPR_8"/>
    <property type="match status" value="2"/>
</dbReference>
<evidence type="ECO:0008006" key="5">
    <source>
        <dbReference type="Google" id="ProtNLM"/>
    </source>
</evidence>
<dbReference type="RefSeq" id="WP_257498952.1">
    <property type="nucleotide sequence ID" value="NZ_CP102382.1"/>
</dbReference>
<dbReference type="Gene3D" id="1.25.40.10">
    <property type="entry name" value="Tetratricopeptide repeat domain"/>
    <property type="match status" value="2"/>
</dbReference>
<sequence length="414" mass="47369">MKNKLMIMSMFLLACSSSFAQKNELKELEKLIKKNNTTETTALLATVEKLLPNATEDQKAAYYYFKAQNELNLAKSGVDFNENRSKAIESINQLIKFENETKSKKYTLEIMPIKNALLADLVNEAVENNRNKNYKKSSRLFEQAYHLNTTDTIYLYNAANDAVNAKDFDYAETKLKELIKLDFNGASKTFVATSQVNGKVESFGTDEKARDMAVRNGSHSKPETIVNKSAKASIYNNLAQILLNKENYSEGESYALKAYELDKDNINNLLNVLYVFYNTNRIYKYEEYALKGLERFPENENLLFNLAVIKLKDGETEKAVDFLNRILKLNKNHFEALKTLGNIELQKDAEVTNKINALPNTASSNKKREELMNEKKQVYTNTLAFYKKAQAVNPKDESLNELIKQIQDFLNTNN</sequence>
<dbReference type="PROSITE" id="PS51257">
    <property type="entry name" value="PROKAR_LIPOPROTEIN"/>
    <property type="match status" value="1"/>
</dbReference>
<dbReference type="Proteomes" id="UP001317001">
    <property type="component" value="Chromosome"/>
</dbReference>
<evidence type="ECO:0000256" key="1">
    <source>
        <dbReference type="PROSITE-ProRule" id="PRU00339"/>
    </source>
</evidence>
<organism evidence="3 4">
    <name type="scientific">Paenimyroides aestuarii</name>
    <dbReference type="NCBI Taxonomy" id="2968490"/>
    <lineage>
        <taxon>Bacteria</taxon>
        <taxon>Pseudomonadati</taxon>
        <taxon>Bacteroidota</taxon>
        <taxon>Flavobacteriia</taxon>
        <taxon>Flavobacteriales</taxon>
        <taxon>Flavobacteriaceae</taxon>
        <taxon>Paenimyroides</taxon>
    </lineage>
</organism>
<name>A0ABY5NR53_9FLAO</name>
<dbReference type="EMBL" id="CP102382">
    <property type="protein sequence ID" value="UUV21030.1"/>
    <property type="molecule type" value="Genomic_DNA"/>
</dbReference>
<evidence type="ECO:0000313" key="4">
    <source>
        <dbReference type="Proteomes" id="UP001317001"/>
    </source>
</evidence>
<dbReference type="SMART" id="SM00028">
    <property type="entry name" value="TPR"/>
    <property type="match status" value="3"/>
</dbReference>
<evidence type="ECO:0000313" key="3">
    <source>
        <dbReference type="EMBL" id="UUV21030.1"/>
    </source>
</evidence>
<dbReference type="InterPro" id="IPR011990">
    <property type="entry name" value="TPR-like_helical_dom_sf"/>
</dbReference>
<feature type="repeat" description="TPR" evidence="1">
    <location>
        <begin position="300"/>
        <end position="333"/>
    </location>
</feature>
<feature type="signal peptide" evidence="2">
    <location>
        <begin position="1"/>
        <end position="20"/>
    </location>
</feature>
<gene>
    <name evidence="3" type="ORF">NPX36_11975</name>
</gene>
<reference evidence="3 4" key="1">
    <citation type="submission" date="2022-08" db="EMBL/GenBank/DDBJ databases">
        <title>Myroides zhujiangensis sp. nov., a novel bacterium isolated from sediment in the Pearl River Estuary.</title>
        <authorList>
            <person name="Cui L."/>
        </authorList>
    </citation>
    <scope>NUCLEOTIDE SEQUENCE [LARGE SCALE GENOMIC DNA]</scope>
    <source>
        <strain evidence="3 4">SCSIO 72103</strain>
    </source>
</reference>